<organism evidence="1 2">
    <name type="scientific">Porphyromonas cangingivalis</name>
    <dbReference type="NCBI Taxonomy" id="36874"/>
    <lineage>
        <taxon>Bacteria</taxon>
        <taxon>Pseudomonadati</taxon>
        <taxon>Bacteroidota</taxon>
        <taxon>Bacteroidia</taxon>
        <taxon>Bacteroidales</taxon>
        <taxon>Porphyromonadaceae</taxon>
        <taxon>Porphyromonas</taxon>
    </lineage>
</organism>
<evidence type="ECO:0008006" key="3">
    <source>
        <dbReference type="Google" id="ProtNLM"/>
    </source>
</evidence>
<dbReference type="OrthoDB" id="9786621at2"/>
<dbReference type="Proteomes" id="UP000030125">
    <property type="component" value="Unassembled WGS sequence"/>
</dbReference>
<evidence type="ECO:0000313" key="2">
    <source>
        <dbReference type="Proteomes" id="UP000030125"/>
    </source>
</evidence>
<dbReference type="AlphaFoldDB" id="A0A0A2EW12"/>
<proteinExistence type="predicted"/>
<sequence>MARPTTKEQLIESSQEGFEKLFALIDSMTDTEQQTSFSFEDRDKNIRDVLVHLYEWHQLLLKWITANQAGQKANFLPDPYNWKTYPQMNIVFWEKHQHTPFDLSVSMVKQSHEEVMNLIKHFTNEELFTNKHFSWTGTTSLGAYCVSATSSHYDWAMKKIRKHKKSMKG</sequence>
<dbReference type="PANTHER" id="PTHR40658:SF4">
    <property type="entry name" value="HYPOTHETICAL CYTOSOLIC PROTEIN"/>
    <property type="match status" value="1"/>
</dbReference>
<dbReference type="InterPro" id="IPR034660">
    <property type="entry name" value="DinB/YfiT-like"/>
</dbReference>
<dbReference type="Pfam" id="PF08020">
    <property type="entry name" value="DUF1706"/>
    <property type="match status" value="1"/>
</dbReference>
<dbReference type="Gene3D" id="1.20.120.450">
    <property type="entry name" value="dinb family like domain"/>
    <property type="match status" value="1"/>
</dbReference>
<name>A0A0A2EW12_PORCN</name>
<dbReference type="InterPro" id="IPR012550">
    <property type="entry name" value="DUF1706"/>
</dbReference>
<accession>A0A0A2EW12</accession>
<dbReference type="SUPFAM" id="SSF109854">
    <property type="entry name" value="DinB/YfiT-like putative metalloenzymes"/>
    <property type="match status" value="1"/>
</dbReference>
<protein>
    <recommendedName>
        <fullName evidence="3">ClbS/DfsB family four-helix bundle protein</fullName>
    </recommendedName>
</protein>
<keyword evidence="2" id="KW-1185">Reference proteome</keyword>
<comment type="caution">
    <text evidence="1">The sequence shown here is derived from an EMBL/GenBank/DDBJ whole genome shotgun (WGS) entry which is preliminary data.</text>
</comment>
<dbReference type="PIRSF" id="PIRSF031551">
    <property type="entry name" value="DUF1706"/>
    <property type="match status" value="1"/>
</dbReference>
<dbReference type="eggNOG" id="COG4283">
    <property type="taxonomic scope" value="Bacteria"/>
</dbReference>
<dbReference type="STRING" id="36874.HQ34_03590"/>
<gene>
    <name evidence="1" type="ORF">HQ35_03975</name>
</gene>
<reference evidence="1 2" key="1">
    <citation type="submission" date="2014-08" db="EMBL/GenBank/DDBJ databases">
        <title>Porphyromonas cangingivalis strain:COT-109_OH1386 Genome sequencing.</title>
        <authorList>
            <person name="Wallis C."/>
            <person name="Deusch O."/>
            <person name="O'Flynn C."/>
            <person name="Davis I."/>
            <person name="Jospin G."/>
            <person name="Darling A.E."/>
            <person name="Coil D.A."/>
            <person name="Alexiev A."/>
            <person name="Horsfall A."/>
            <person name="Kirkwood N."/>
            <person name="Harris S."/>
            <person name="Eisen J.A."/>
        </authorList>
    </citation>
    <scope>NUCLEOTIDE SEQUENCE [LARGE SCALE GENOMIC DNA]</scope>
    <source>
        <strain evidence="2">COT-109 OH1386</strain>
    </source>
</reference>
<dbReference type="RefSeq" id="WP_036851237.1">
    <property type="nucleotide sequence ID" value="NZ_JQJD01000024.1"/>
</dbReference>
<dbReference type="EMBL" id="JQJD01000024">
    <property type="protein sequence ID" value="KGN81700.1"/>
    <property type="molecule type" value="Genomic_DNA"/>
</dbReference>
<dbReference type="PANTHER" id="PTHR40658">
    <property type="match status" value="1"/>
</dbReference>
<evidence type="ECO:0000313" key="1">
    <source>
        <dbReference type="EMBL" id="KGN81700.1"/>
    </source>
</evidence>